<evidence type="ECO:0000259" key="7">
    <source>
        <dbReference type="PROSITE" id="PS51263"/>
    </source>
</evidence>
<accession>A0A152A8G1</accession>
<comment type="subcellular location">
    <subcellularLocation>
        <location evidence="1">Cytoplasm</location>
        <location evidence="1">Cytoskeleton</location>
    </subcellularLocation>
</comment>
<dbReference type="Gene3D" id="3.40.20.10">
    <property type="entry name" value="Severin"/>
    <property type="match status" value="1"/>
</dbReference>
<keyword evidence="3" id="KW-0009">Actin-binding</keyword>
<dbReference type="STRING" id="361077.A0A152A8G1"/>
<dbReference type="EMBL" id="LODT01000004">
    <property type="protein sequence ID" value="KYR02504.1"/>
    <property type="molecule type" value="Genomic_DNA"/>
</dbReference>
<dbReference type="FunCoup" id="A0A152A8G1">
    <property type="interactions" value="38"/>
</dbReference>
<dbReference type="InterPro" id="IPR029006">
    <property type="entry name" value="ADF-H/Gelsolin-like_dom_sf"/>
</dbReference>
<dbReference type="PANTHER" id="PTHR10829">
    <property type="entry name" value="CORTACTIN AND DREBRIN"/>
    <property type="match status" value="1"/>
</dbReference>
<dbReference type="FunFam" id="3.40.20.10:FF:000018">
    <property type="entry name" value="Coactosin-like 1"/>
    <property type="match status" value="1"/>
</dbReference>
<dbReference type="GO" id="GO:0030864">
    <property type="term" value="C:cortical actin cytoskeleton"/>
    <property type="evidence" value="ECO:0007669"/>
    <property type="project" value="TreeGrafter"/>
</dbReference>
<evidence type="ECO:0000256" key="1">
    <source>
        <dbReference type="ARBA" id="ARBA00004245"/>
    </source>
</evidence>
<sequence>MANVSNPELSAAYQEVLKDAFDTNWCVFGYEGAQNIVLQGKGNGGLEELKAQLHDDQCQFAYLRVIAGDSESKRAKFVFISWCGDHVGALKRAKMSVHKASVKTVITNFAIEIHATKQEELVEEDIMTKVIKSGGANYSGNTSTN</sequence>
<name>A0A152A8G1_TIELA</name>
<dbReference type="GO" id="GO:0030833">
    <property type="term" value="P:regulation of actin filament polymerization"/>
    <property type="evidence" value="ECO:0007669"/>
    <property type="project" value="TreeGrafter"/>
</dbReference>
<keyword evidence="9" id="KW-1185">Reference proteome</keyword>
<dbReference type="GO" id="GO:0030427">
    <property type="term" value="C:site of polarized growth"/>
    <property type="evidence" value="ECO:0007669"/>
    <property type="project" value="TreeGrafter"/>
</dbReference>
<evidence type="ECO:0000256" key="5">
    <source>
        <dbReference type="ARBA" id="ARBA00038052"/>
    </source>
</evidence>
<dbReference type="CDD" id="cd11282">
    <property type="entry name" value="ADF_coactosin_like"/>
    <property type="match status" value="1"/>
</dbReference>
<evidence type="ECO:0000313" key="9">
    <source>
        <dbReference type="Proteomes" id="UP000076078"/>
    </source>
</evidence>
<dbReference type="PROSITE" id="PS51263">
    <property type="entry name" value="ADF_H"/>
    <property type="match status" value="1"/>
</dbReference>
<comment type="similarity">
    <text evidence="5">Belongs to the actin-binding proteins ADF family. Coactosin subfamily.</text>
</comment>
<comment type="caution">
    <text evidence="8">The sequence shown here is derived from an EMBL/GenBank/DDBJ whole genome shotgun (WGS) entry which is preliminary data.</text>
</comment>
<feature type="domain" description="ADF-H" evidence="7">
    <location>
        <begin position="1"/>
        <end position="131"/>
    </location>
</feature>
<evidence type="ECO:0000256" key="2">
    <source>
        <dbReference type="ARBA" id="ARBA00022490"/>
    </source>
</evidence>
<dbReference type="GO" id="GO:0005884">
    <property type="term" value="C:actin filament"/>
    <property type="evidence" value="ECO:0007669"/>
    <property type="project" value="TreeGrafter"/>
</dbReference>
<dbReference type="PANTHER" id="PTHR10829:SF25">
    <property type="entry name" value="DREBRIN-LIKE PROTEIN"/>
    <property type="match status" value="1"/>
</dbReference>
<dbReference type="Pfam" id="PF00241">
    <property type="entry name" value="Cofilin_ADF"/>
    <property type="match status" value="1"/>
</dbReference>
<gene>
    <name evidence="8" type="ORF">DLAC_01350</name>
</gene>
<dbReference type="SUPFAM" id="SSF55753">
    <property type="entry name" value="Actin depolymerizing proteins"/>
    <property type="match status" value="1"/>
</dbReference>
<keyword evidence="4" id="KW-0206">Cytoskeleton</keyword>
<dbReference type="InterPro" id="IPR002108">
    <property type="entry name" value="ADF-H"/>
</dbReference>
<dbReference type="OMA" id="WIGPNCK"/>
<reference evidence="8 9" key="1">
    <citation type="submission" date="2015-12" db="EMBL/GenBank/DDBJ databases">
        <title>Dictyostelia acquired genes for synthesis and detection of signals that induce cell-type specialization by lateral gene transfer from prokaryotes.</title>
        <authorList>
            <person name="Gloeckner G."/>
            <person name="Schaap P."/>
        </authorList>
    </citation>
    <scope>NUCLEOTIDE SEQUENCE [LARGE SCALE GENOMIC DNA]</scope>
    <source>
        <strain evidence="8 9">TK</strain>
    </source>
</reference>
<keyword evidence="2" id="KW-0963">Cytoplasm</keyword>
<dbReference type="SMART" id="SM00102">
    <property type="entry name" value="ADF"/>
    <property type="match status" value="1"/>
</dbReference>
<evidence type="ECO:0000256" key="4">
    <source>
        <dbReference type="ARBA" id="ARBA00023212"/>
    </source>
</evidence>
<dbReference type="InParanoid" id="A0A152A8G1"/>
<dbReference type="GO" id="GO:0051015">
    <property type="term" value="F:actin filament binding"/>
    <property type="evidence" value="ECO:0007669"/>
    <property type="project" value="TreeGrafter"/>
</dbReference>
<dbReference type="Proteomes" id="UP000076078">
    <property type="component" value="Unassembled WGS sequence"/>
</dbReference>
<evidence type="ECO:0000256" key="6">
    <source>
        <dbReference type="ARBA" id="ARBA00069392"/>
    </source>
</evidence>
<evidence type="ECO:0000256" key="3">
    <source>
        <dbReference type="ARBA" id="ARBA00023203"/>
    </source>
</evidence>
<dbReference type="OrthoDB" id="20822at2759"/>
<evidence type="ECO:0000313" key="8">
    <source>
        <dbReference type="EMBL" id="KYR02504.1"/>
    </source>
</evidence>
<dbReference type="AlphaFoldDB" id="A0A152A8G1"/>
<protein>
    <recommendedName>
        <fullName evidence="6">Coactosin</fullName>
    </recommendedName>
</protein>
<proteinExistence type="inferred from homology"/>
<organism evidence="8 9">
    <name type="scientific">Tieghemostelium lacteum</name>
    <name type="common">Slime mold</name>
    <name type="synonym">Dictyostelium lacteum</name>
    <dbReference type="NCBI Taxonomy" id="361077"/>
    <lineage>
        <taxon>Eukaryota</taxon>
        <taxon>Amoebozoa</taxon>
        <taxon>Evosea</taxon>
        <taxon>Eumycetozoa</taxon>
        <taxon>Dictyostelia</taxon>
        <taxon>Dictyosteliales</taxon>
        <taxon>Raperosteliaceae</taxon>
        <taxon>Tieghemostelium</taxon>
    </lineage>
</organism>